<sequence length="87" mass="10327">MNWKFLGTQYFQDQTTGKHYYIKKPRVIYSPKTGLYNMWVFDGQAGANGAMLIMQSHGSLEHTLCAAERPRRHARPRRHGHQHWSRW</sequence>
<protein>
    <submittedName>
        <fullName evidence="1">Uncharacterized protein</fullName>
    </submittedName>
</protein>
<name>A0ABU8W748_9BURK</name>
<dbReference type="Proteomes" id="UP001363010">
    <property type="component" value="Unassembled WGS sequence"/>
</dbReference>
<proteinExistence type="predicted"/>
<gene>
    <name evidence="1" type="ORF">WKW80_28260</name>
</gene>
<dbReference type="EMBL" id="JBBKZV010000027">
    <property type="protein sequence ID" value="MEJ8825880.1"/>
    <property type="molecule type" value="Genomic_DNA"/>
</dbReference>
<evidence type="ECO:0000313" key="2">
    <source>
        <dbReference type="Proteomes" id="UP001363010"/>
    </source>
</evidence>
<evidence type="ECO:0000313" key="1">
    <source>
        <dbReference type="EMBL" id="MEJ8825880.1"/>
    </source>
</evidence>
<dbReference type="RefSeq" id="WP_340366916.1">
    <property type="nucleotide sequence ID" value="NZ_JBBKZV010000027.1"/>
</dbReference>
<accession>A0ABU8W748</accession>
<organism evidence="1 2">
    <name type="scientific">Variovorax humicola</name>
    <dbReference type="NCBI Taxonomy" id="1769758"/>
    <lineage>
        <taxon>Bacteria</taxon>
        <taxon>Pseudomonadati</taxon>
        <taxon>Pseudomonadota</taxon>
        <taxon>Betaproteobacteria</taxon>
        <taxon>Burkholderiales</taxon>
        <taxon>Comamonadaceae</taxon>
        <taxon>Variovorax</taxon>
    </lineage>
</organism>
<keyword evidence="2" id="KW-1185">Reference proteome</keyword>
<comment type="caution">
    <text evidence="1">The sequence shown here is derived from an EMBL/GenBank/DDBJ whole genome shotgun (WGS) entry which is preliminary data.</text>
</comment>
<reference evidence="1 2" key="1">
    <citation type="submission" date="2024-03" db="EMBL/GenBank/DDBJ databases">
        <title>Novel species of the genus Variovorax.</title>
        <authorList>
            <person name="Liu Q."/>
            <person name="Xin Y.-H."/>
        </authorList>
    </citation>
    <scope>NUCLEOTIDE SEQUENCE [LARGE SCALE GENOMIC DNA]</scope>
    <source>
        <strain evidence="1 2">KACC 18501</strain>
    </source>
</reference>